<dbReference type="EMBL" id="MHDA01000042">
    <property type="protein sequence ID" value="OGY30844.1"/>
    <property type="molecule type" value="Genomic_DNA"/>
</dbReference>
<accession>A0A1G1WT18</accession>
<dbReference type="Proteomes" id="UP000179279">
    <property type="component" value="Unassembled WGS sequence"/>
</dbReference>
<gene>
    <name evidence="1" type="ORF">A3A57_01135</name>
</gene>
<organism evidence="1 2">
    <name type="scientific">Candidatus Woykebacteria bacterium RIFCSPLOWO2_01_FULL_41_12</name>
    <dbReference type="NCBI Taxonomy" id="1802604"/>
    <lineage>
        <taxon>Bacteria</taxon>
        <taxon>Candidatus Woykeibacteriota</taxon>
    </lineage>
</organism>
<evidence type="ECO:0000313" key="2">
    <source>
        <dbReference type="Proteomes" id="UP000179279"/>
    </source>
</evidence>
<protein>
    <recommendedName>
        <fullName evidence="3">Replication-associated protein G2P N-terminal domain-containing protein</fullName>
    </recommendedName>
</protein>
<sequence>MLDTITITMNNIGKIITKPEAFTPPLQRYGDTYFVDYRTGRHTLNHHSELTYYPSLTVTSGWKDRQPIAQLKISFSVTKLLYQNNVDELGEEDFSLIFPTLQKRLQEIGVIVTEEEVKNAPVMSVHFSKNLLIKDTSTTAVIDTLRKGAITHRLEVNIRDFKDYGKALYLDNGSFQIVIYDKVADAFRSLRHASDKDRTSIQQNLLKSIRKSHQPIEILRFEVRIPTKRQLNYLLQKLGFNQNLRLSDLFNYDLAEKMLMYHWDILVPIKSRFLLKFPESDTLSQVIGYEIKNHLKLNTWKSLGIALLIYHQREYGARNLEATLTSLYSRRTWYRLSKESTTLINNLTNQSESFTWAEDIEQAFEHYAPFKVKSLEVINNNNGFATPQKVN</sequence>
<dbReference type="AlphaFoldDB" id="A0A1G1WT18"/>
<comment type="caution">
    <text evidence="1">The sequence shown here is derived from an EMBL/GenBank/DDBJ whole genome shotgun (WGS) entry which is preliminary data.</text>
</comment>
<name>A0A1G1WT18_9BACT</name>
<reference evidence="1 2" key="1">
    <citation type="journal article" date="2016" name="Nat. Commun.">
        <title>Thousands of microbial genomes shed light on interconnected biogeochemical processes in an aquifer system.</title>
        <authorList>
            <person name="Anantharaman K."/>
            <person name="Brown C.T."/>
            <person name="Hug L.A."/>
            <person name="Sharon I."/>
            <person name="Castelle C.J."/>
            <person name="Probst A.J."/>
            <person name="Thomas B.C."/>
            <person name="Singh A."/>
            <person name="Wilkins M.J."/>
            <person name="Karaoz U."/>
            <person name="Brodie E.L."/>
            <person name="Williams K.H."/>
            <person name="Hubbard S.S."/>
            <person name="Banfield J.F."/>
        </authorList>
    </citation>
    <scope>NUCLEOTIDE SEQUENCE [LARGE SCALE GENOMIC DNA]</scope>
</reference>
<evidence type="ECO:0000313" key="1">
    <source>
        <dbReference type="EMBL" id="OGY30844.1"/>
    </source>
</evidence>
<evidence type="ECO:0008006" key="3">
    <source>
        <dbReference type="Google" id="ProtNLM"/>
    </source>
</evidence>
<proteinExistence type="predicted"/>